<evidence type="ECO:0000313" key="3">
    <source>
        <dbReference type="Proteomes" id="UP001164653"/>
    </source>
</evidence>
<dbReference type="AlphaFoldDB" id="A0A9E8NAN0"/>
<evidence type="ECO:0000256" key="1">
    <source>
        <dbReference type="SAM" id="Phobius"/>
    </source>
</evidence>
<keyword evidence="1" id="KW-0812">Transmembrane</keyword>
<dbReference type="InterPro" id="IPR017259">
    <property type="entry name" value="UCP037672"/>
</dbReference>
<accession>A0A9E8NAN0</accession>
<dbReference type="Proteomes" id="UP001164653">
    <property type="component" value="Chromosome"/>
</dbReference>
<feature type="transmembrane region" description="Helical" evidence="1">
    <location>
        <begin position="6"/>
        <end position="24"/>
    </location>
</feature>
<keyword evidence="1" id="KW-0472">Membrane</keyword>
<dbReference type="EMBL" id="CP112998">
    <property type="protein sequence ID" value="WAC13055.1"/>
    <property type="molecule type" value="Genomic_DNA"/>
</dbReference>
<dbReference type="RefSeq" id="WP_244823946.1">
    <property type="nucleotide sequence ID" value="NZ_CP112998.1"/>
</dbReference>
<organism evidence="2 3">
    <name type="scientific">Dyadobacter pollutisoli</name>
    <dbReference type="NCBI Taxonomy" id="2910158"/>
    <lineage>
        <taxon>Bacteria</taxon>
        <taxon>Pseudomonadati</taxon>
        <taxon>Bacteroidota</taxon>
        <taxon>Cytophagia</taxon>
        <taxon>Cytophagales</taxon>
        <taxon>Spirosomataceae</taxon>
        <taxon>Dyadobacter</taxon>
    </lineage>
</organism>
<proteinExistence type="predicted"/>
<reference evidence="2" key="1">
    <citation type="submission" date="2022-11" db="EMBL/GenBank/DDBJ databases">
        <title>Dyadobacter pollutisoli sp. nov., isolated from plastic dumped soil.</title>
        <authorList>
            <person name="Kim J.M."/>
            <person name="Kim K.R."/>
            <person name="Lee J.K."/>
            <person name="Hao L."/>
            <person name="Jeon C.O."/>
        </authorList>
    </citation>
    <scope>NUCLEOTIDE SEQUENCE</scope>
    <source>
        <strain evidence="2">U1</strain>
    </source>
</reference>
<protein>
    <submittedName>
        <fullName evidence="2">DUF3784 domain-containing protein</fullName>
    </submittedName>
</protein>
<feature type="transmembrane region" description="Helical" evidence="1">
    <location>
        <begin position="44"/>
        <end position="70"/>
    </location>
</feature>
<name>A0A9E8NAN0_9BACT</name>
<dbReference type="KEGG" id="dpf:ON006_03635"/>
<keyword evidence="3" id="KW-1185">Reference proteome</keyword>
<evidence type="ECO:0000313" key="2">
    <source>
        <dbReference type="EMBL" id="WAC13055.1"/>
    </source>
</evidence>
<keyword evidence="1" id="KW-1133">Transmembrane helix</keyword>
<dbReference type="Pfam" id="PF12650">
    <property type="entry name" value="DUF3784"/>
    <property type="match status" value="1"/>
</dbReference>
<gene>
    <name evidence="2" type="ORF">ON006_03635</name>
</gene>
<sequence>MLLGVVYLIIGIIFITMSLVTWRFEWLGIIAGYDEKKVLDKKGLAAWFGKCTMGLSICAGLLSIICFYVQPFHDSVAFIFGISFTTIVLVGTAITLSGMSKYYKF</sequence>
<feature type="transmembrane region" description="Helical" evidence="1">
    <location>
        <begin position="76"/>
        <end position="96"/>
    </location>
</feature>